<accession>A0A7W5EU69</accession>
<comment type="caution">
    <text evidence="4">The sequence shown here is derived from an EMBL/GenBank/DDBJ whole genome shotgun (WGS) entry which is preliminary data.</text>
</comment>
<dbReference type="AlphaFoldDB" id="A0A7W5EU69"/>
<dbReference type="InterPro" id="IPR011250">
    <property type="entry name" value="OMP/PagP_B-barrel"/>
</dbReference>
<feature type="domain" description="Outer membrane protein beta-barrel" evidence="3">
    <location>
        <begin position="11"/>
        <end position="178"/>
    </location>
</feature>
<dbReference type="EMBL" id="JACHXR010000003">
    <property type="protein sequence ID" value="MBB3230776.1"/>
    <property type="molecule type" value="Genomic_DNA"/>
</dbReference>
<gene>
    <name evidence="4" type="ORF">FHR97_001625</name>
</gene>
<evidence type="ECO:0000313" key="5">
    <source>
        <dbReference type="Proteomes" id="UP000518892"/>
    </source>
</evidence>
<evidence type="ECO:0000256" key="2">
    <source>
        <dbReference type="SAM" id="SignalP"/>
    </source>
</evidence>
<feature type="signal peptide" evidence="2">
    <location>
        <begin position="1"/>
        <end position="19"/>
    </location>
</feature>
<proteinExistence type="predicted"/>
<protein>
    <recommendedName>
        <fullName evidence="3">Outer membrane protein beta-barrel domain-containing protein</fullName>
    </recommendedName>
</protein>
<dbReference type="Gene3D" id="2.40.160.20">
    <property type="match status" value="1"/>
</dbReference>
<dbReference type="RefSeq" id="WP_246403848.1">
    <property type="nucleotide sequence ID" value="NZ_JACHXR010000003.1"/>
</dbReference>
<reference evidence="4 5" key="1">
    <citation type="submission" date="2020-08" db="EMBL/GenBank/DDBJ databases">
        <title>Genomic Encyclopedia of Type Strains, Phase III (KMG-III): the genomes of soil and plant-associated and newly described type strains.</title>
        <authorList>
            <person name="Whitman W."/>
        </authorList>
    </citation>
    <scope>NUCLEOTIDE SEQUENCE [LARGE SCALE GENOMIC DNA]</scope>
    <source>
        <strain evidence="4 5">CECT 7744</strain>
    </source>
</reference>
<dbReference type="Pfam" id="PF13505">
    <property type="entry name" value="OMP_b-brl"/>
    <property type="match status" value="1"/>
</dbReference>
<dbReference type="Proteomes" id="UP000518892">
    <property type="component" value="Unassembled WGS sequence"/>
</dbReference>
<evidence type="ECO:0000259" key="3">
    <source>
        <dbReference type="Pfam" id="PF13505"/>
    </source>
</evidence>
<evidence type="ECO:0000256" key="1">
    <source>
        <dbReference type="ARBA" id="ARBA00022729"/>
    </source>
</evidence>
<organism evidence="4 5">
    <name type="scientific">Halomonas stenophila</name>
    <dbReference type="NCBI Taxonomy" id="795312"/>
    <lineage>
        <taxon>Bacteria</taxon>
        <taxon>Pseudomonadati</taxon>
        <taxon>Pseudomonadota</taxon>
        <taxon>Gammaproteobacteria</taxon>
        <taxon>Oceanospirillales</taxon>
        <taxon>Halomonadaceae</taxon>
        <taxon>Halomonas</taxon>
    </lineage>
</organism>
<feature type="chain" id="PRO_5031531678" description="Outer membrane protein beta-barrel domain-containing protein" evidence="2">
    <location>
        <begin position="20"/>
        <end position="178"/>
    </location>
</feature>
<dbReference type="InterPro" id="IPR027385">
    <property type="entry name" value="Beta-barrel_OMP"/>
</dbReference>
<evidence type="ECO:0000313" key="4">
    <source>
        <dbReference type="EMBL" id="MBB3230776.1"/>
    </source>
</evidence>
<keyword evidence="1 2" id="KW-0732">Signal</keyword>
<dbReference type="SUPFAM" id="SSF56925">
    <property type="entry name" value="OMPA-like"/>
    <property type="match status" value="1"/>
</dbReference>
<keyword evidence="5" id="KW-1185">Reference proteome</keyword>
<name>A0A7W5EU69_9GAMM</name>
<sequence length="178" mass="18120">MIPLKVLIAAGLAGGLAVAAGTTQAGGDTGLYLGGGVGQMHGDGNFDDQAGHGKLMGGYNFGWLPFLDLGVELAYVSGGELDGEVDGRSATREVDSLQAQGVAGMSFGPMGVYAKAGMADWDAEQRGPGADRSGTDPVYGVGASFGLFGLTGRLEYERLDTDEIGNLDMVTAGAVYTF</sequence>